<accession>A0A078APD7</accession>
<dbReference type="InParanoid" id="A0A078APD7"/>
<dbReference type="EMBL" id="CCKQ01012204">
    <property type="protein sequence ID" value="CDW83811.1"/>
    <property type="molecule type" value="Genomic_DNA"/>
</dbReference>
<dbReference type="Proteomes" id="UP000039865">
    <property type="component" value="Unassembled WGS sequence"/>
</dbReference>
<evidence type="ECO:0000313" key="2">
    <source>
        <dbReference type="EMBL" id="CDW83811.1"/>
    </source>
</evidence>
<keyword evidence="3" id="KW-1185">Reference proteome</keyword>
<evidence type="ECO:0000313" key="3">
    <source>
        <dbReference type="Proteomes" id="UP000039865"/>
    </source>
</evidence>
<proteinExistence type="predicted"/>
<organism evidence="2 3">
    <name type="scientific">Stylonychia lemnae</name>
    <name type="common">Ciliate</name>
    <dbReference type="NCBI Taxonomy" id="5949"/>
    <lineage>
        <taxon>Eukaryota</taxon>
        <taxon>Sar</taxon>
        <taxon>Alveolata</taxon>
        <taxon>Ciliophora</taxon>
        <taxon>Intramacronucleata</taxon>
        <taxon>Spirotrichea</taxon>
        <taxon>Stichotrichia</taxon>
        <taxon>Sporadotrichida</taxon>
        <taxon>Oxytrichidae</taxon>
        <taxon>Stylonychinae</taxon>
        <taxon>Stylonychia</taxon>
    </lineage>
</organism>
<reference evidence="2 3" key="1">
    <citation type="submission" date="2014-06" db="EMBL/GenBank/DDBJ databases">
        <authorList>
            <person name="Swart Estienne"/>
        </authorList>
    </citation>
    <scope>NUCLEOTIDE SEQUENCE [LARGE SCALE GENOMIC DNA]</scope>
    <source>
        <strain evidence="2 3">130c</strain>
    </source>
</reference>
<feature type="region of interest" description="Disordered" evidence="1">
    <location>
        <begin position="1"/>
        <end position="21"/>
    </location>
</feature>
<sequence>MKHKQNLRDQQQSQAVQKQKEDDAYKIELDKLISLKQDIISSVNDIKQDIRKYESEFKGQFENLSKITLQQRVEKKKLQRKLNNISQEYDGIKSKNLDMQIKLATIHRKLQQQENQIYKNASPTKDEQVQSEFGNDNASTQGRNFENIEYFSSSKLEPYDREYNANHSFKAPSSFIQVSDQYQNIERNSSTFSQYYDNSLSKNISQNLDERDRYYKEQLQKAKLFKSPQIRLKANKLIDDASLISQSTELSQSLNQRFQSAIGKNRNQISYSDLQKQLSGDYYRQHYY</sequence>
<protein>
    <submittedName>
        <fullName evidence="2">Uncharacterized protein</fullName>
    </submittedName>
</protein>
<evidence type="ECO:0000256" key="1">
    <source>
        <dbReference type="SAM" id="MobiDB-lite"/>
    </source>
</evidence>
<name>A0A078APD7_STYLE</name>
<gene>
    <name evidence="2" type="primary">Contig12531.g13372</name>
    <name evidence="2" type="ORF">STYLEM_12861</name>
</gene>
<dbReference type="AlphaFoldDB" id="A0A078APD7"/>